<dbReference type="Ensembl" id="ENSNPET00000018144.1">
    <property type="protein sequence ID" value="ENSNPEP00000017709.1"/>
    <property type="gene ID" value="ENSNPEG00000013168.1"/>
</dbReference>
<evidence type="ECO:0000313" key="3">
    <source>
        <dbReference type="Proteomes" id="UP000694420"/>
    </source>
</evidence>
<keyword evidence="3" id="KW-1185">Reference proteome</keyword>
<accession>A0A8C6ZS31</accession>
<evidence type="ECO:0000313" key="2">
    <source>
        <dbReference type="Ensembl" id="ENSNPEP00000017709.1"/>
    </source>
</evidence>
<reference evidence="2" key="1">
    <citation type="submission" date="2025-08" db="UniProtKB">
        <authorList>
            <consortium name="Ensembl"/>
        </authorList>
    </citation>
    <scope>IDENTIFICATION</scope>
</reference>
<dbReference type="InterPro" id="IPR034325">
    <property type="entry name" value="S-100_dom"/>
</dbReference>
<dbReference type="GO" id="GO:0005509">
    <property type="term" value="F:calcium ion binding"/>
    <property type="evidence" value="ECO:0007669"/>
    <property type="project" value="InterPro"/>
</dbReference>
<dbReference type="GO" id="GO:0048306">
    <property type="term" value="F:calcium-dependent protein binding"/>
    <property type="evidence" value="ECO:0007669"/>
    <property type="project" value="TreeGrafter"/>
</dbReference>
<protein>
    <recommendedName>
        <fullName evidence="1">EF-hand domain-containing protein</fullName>
    </recommendedName>
</protein>
<dbReference type="PROSITE" id="PS50222">
    <property type="entry name" value="EF_HAND_2"/>
    <property type="match status" value="1"/>
</dbReference>
<dbReference type="PANTHER" id="PTHR11639">
    <property type="entry name" value="S100 CALCIUM-BINDING PROTEIN"/>
    <property type="match status" value="1"/>
</dbReference>
<evidence type="ECO:0000259" key="1">
    <source>
        <dbReference type="PROSITE" id="PS50222"/>
    </source>
</evidence>
<dbReference type="CDD" id="cd00213">
    <property type="entry name" value="S-100"/>
    <property type="match status" value="1"/>
</dbReference>
<dbReference type="Gene3D" id="1.10.238.10">
    <property type="entry name" value="EF-hand"/>
    <property type="match status" value="1"/>
</dbReference>
<dbReference type="GO" id="GO:0005615">
    <property type="term" value="C:extracellular space"/>
    <property type="evidence" value="ECO:0007669"/>
    <property type="project" value="TreeGrafter"/>
</dbReference>
<dbReference type="Pfam" id="PF01023">
    <property type="entry name" value="S_100"/>
    <property type="match status" value="1"/>
</dbReference>
<dbReference type="GO" id="GO:1902808">
    <property type="term" value="P:positive regulation of cell cycle G1/S phase transition"/>
    <property type="evidence" value="ECO:0007669"/>
    <property type="project" value="TreeGrafter"/>
</dbReference>
<feature type="domain" description="EF-hand" evidence="1">
    <location>
        <begin position="57"/>
        <end position="92"/>
    </location>
</feature>
<dbReference type="InterPro" id="IPR002048">
    <property type="entry name" value="EF_hand_dom"/>
</dbReference>
<dbReference type="Proteomes" id="UP000694420">
    <property type="component" value="Unplaced"/>
</dbReference>
<reference evidence="2" key="2">
    <citation type="submission" date="2025-09" db="UniProtKB">
        <authorList>
            <consortium name="Ensembl"/>
        </authorList>
    </citation>
    <scope>IDENTIFICATION</scope>
</reference>
<dbReference type="GO" id="GO:0046914">
    <property type="term" value="F:transition metal ion binding"/>
    <property type="evidence" value="ECO:0007669"/>
    <property type="project" value="InterPro"/>
</dbReference>
<dbReference type="SUPFAM" id="SSF47473">
    <property type="entry name" value="EF-hand"/>
    <property type="match status" value="1"/>
</dbReference>
<proteinExistence type="predicted"/>
<organism evidence="2 3">
    <name type="scientific">Nothoprocta perdicaria</name>
    <name type="common">Chilean tinamou</name>
    <name type="synonym">Crypturus perdicarius</name>
    <dbReference type="NCBI Taxonomy" id="30464"/>
    <lineage>
        <taxon>Eukaryota</taxon>
        <taxon>Metazoa</taxon>
        <taxon>Chordata</taxon>
        <taxon>Craniata</taxon>
        <taxon>Vertebrata</taxon>
        <taxon>Euteleostomi</taxon>
        <taxon>Archelosauria</taxon>
        <taxon>Archosauria</taxon>
        <taxon>Dinosauria</taxon>
        <taxon>Saurischia</taxon>
        <taxon>Theropoda</taxon>
        <taxon>Coelurosauria</taxon>
        <taxon>Aves</taxon>
        <taxon>Palaeognathae</taxon>
        <taxon>Tinamiformes</taxon>
        <taxon>Tinamidae</taxon>
        <taxon>Nothoprocta</taxon>
    </lineage>
</organism>
<dbReference type="SMART" id="SM01394">
    <property type="entry name" value="S_100"/>
    <property type="match status" value="1"/>
</dbReference>
<dbReference type="GO" id="GO:0051896">
    <property type="term" value="P:regulation of phosphatidylinositol 3-kinase/protein kinase B signal transduction"/>
    <property type="evidence" value="ECO:0007669"/>
    <property type="project" value="TreeGrafter"/>
</dbReference>
<dbReference type="InterPro" id="IPR013787">
    <property type="entry name" value="S100_Ca-bd_sub"/>
</dbReference>
<sequence length="99" mass="11748">MARLQENILSIITAFHTYARRDGDRGTLSKEELRQLIHKMSKTLFSFSCLFSLQNPHDSQTIDKILHFLEWDGDGKIDFNEFLFLVFRVAKACYWYLQK</sequence>
<dbReference type="AlphaFoldDB" id="A0A8C6ZS31"/>
<name>A0A8C6ZS31_NOTPE</name>
<dbReference type="PANTHER" id="PTHR11639:SF26">
    <property type="entry name" value="CORNULIN"/>
    <property type="match status" value="1"/>
</dbReference>
<dbReference type="InterPro" id="IPR011992">
    <property type="entry name" value="EF-hand-dom_pair"/>
</dbReference>
<dbReference type="GO" id="GO:0071345">
    <property type="term" value="P:cellular response to cytokine stimulus"/>
    <property type="evidence" value="ECO:0007669"/>
    <property type="project" value="TreeGrafter"/>
</dbReference>